<protein>
    <submittedName>
        <fullName evidence="2">PorP/SprF family type IX secretion system membrane protein</fullName>
    </submittedName>
</protein>
<gene>
    <name evidence="2" type="ORF">MUN86_01555</name>
</gene>
<proteinExistence type="predicted"/>
<feature type="chain" id="PRO_5046446687" evidence="1">
    <location>
        <begin position="32"/>
        <end position="349"/>
    </location>
</feature>
<dbReference type="RefSeq" id="WP_245120946.1">
    <property type="nucleotide sequence ID" value="NZ_CP095061.1"/>
</dbReference>
<keyword evidence="1" id="KW-0732">Signal</keyword>
<organism evidence="2 3">
    <name type="scientific">Hymenobacter volaticus</name>
    <dbReference type="NCBI Taxonomy" id="2932254"/>
    <lineage>
        <taxon>Bacteria</taxon>
        <taxon>Pseudomonadati</taxon>
        <taxon>Bacteroidota</taxon>
        <taxon>Cytophagia</taxon>
        <taxon>Cytophagales</taxon>
        <taxon>Hymenobacteraceae</taxon>
        <taxon>Hymenobacter</taxon>
    </lineage>
</organism>
<dbReference type="Pfam" id="PF11751">
    <property type="entry name" value="PorP_SprF"/>
    <property type="match status" value="1"/>
</dbReference>
<evidence type="ECO:0000256" key="1">
    <source>
        <dbReference type="SAM" id="SignalP"/>
    </source>
</evidence>
<keyword evidence="3" id="KW-1185">Reference proteome</keyword>
<name>A0ABY4G6X0_9BACT</name>
<evidence type="ECO:0000313" key="3">
    <source>
        <dbReference type="Proteomes" id="UP000830401"/>
    </source>
</evidence>
<feature type="signal peptide" evidence="1">
    <location>
        <begin position="1"/>
        <end position="31"/>
    </location>
</feature>
<dbReference type="EMBL" id="CP095061">
    <property type="protein sequence ID" value="UOQ66644.1"/>
    <property type="molecule type" value="Genomic_DNA"/>
</dbReference>
<sequence length="349" mass="38629">MVVKRHKSDIYMKVAVLFACLFTTVAGTALAQQQPQFTHYGFNGMYLNPAYAGIKGQGEITAIGRYQYFNYSASFDEGGEPKTYMLTGSFPVQVLGGGIGFHVYRDEIAQFKMTNAQLSYSKHIQLGEGKLGIGIQGAYNYLAKGVYRYIDANDPSVPLDGSDNKFDLGAGVWYESPTLYAGLSVNNLLRSEYKFQSAITDEQGNITSYQNTARYIGENHSYFTVGYNIEASPSVVVTPSALIKMVLPGKFGDDGKFTFKNNSYEANVRATFNDKFWGGVGYRYDESFTGMAGLALAKDNALRIGYAFDFIAFNQDARALSSHEIMLSYRLPKPGPATRPAIRTPRYSF</sequence>
<dbReference type="InterPro" id="IPR019861">
    <property type="entry name" value="PorP/SprF_Bacteroidetes"/>
</dbReference>
<accession>A0ABY4G6X0</accession>
<reference evidence="2" key="1">
    <citation type="submission" date="2022-04" db="EMBL/GenBank/DDBJ databases">
        <title>Hymenobacter sp. isolated from the air.</title>
        <authorList>
            <person name="Won M."/>
            <person name="Lee C.-M."/>
            <person name="Woen H.-Y."/>
            <person name="Kwon S.-W."/>
        </authorList>
    </citation>
    <scope>NUCLEOTIDE SEQUENCE</scope>
    <source>
        <strain evidence="2">5420S-77</strain>
    </source>
</reference>
<dbReference type="Proteomes" id="UP000830401">
    <property type="component" value="Chromosome"/>
</dbReference>
<evidence type="ECO:0000313" key="2">
    <source>
        <dbReference type="EMBL" id="UOQ66644.1"/>
    </source>
</evidence>
<dbReference type="NCBIfam" id="TIGR03519">
    <property type="entry name" value="T9SS_PorP_fam"/>
    <property type="match status" value="1"/>
</dbReference>